<dbReference type="AlphaFoldDB" id="A0A1D1VL55"/>
<sequence length="142" mass="15403">MWRLYCCDAFGHMILWPGLFVEGVRQSTIAEVSESTTTGIPKLATAEISEFDTTGILNLTTPKIWASTTTAIPASSIPIIWESTTLSSRKTPAARLLSRNPRQTATKSHWVDIDMSFGSNITVSSQVVGFYAPSSGKCRASS</sequence>
<dbReference type="Proteomes" id="UP000186922">
    <property type="component" value="Unassembled WGS sequence"/>
</dbReference>
<accession>A0A1D1VL55</accession>
<comment type="caution">
    <text evidence="1">The sequence shown here is derived from an EMBL/GenBank/DDBJ whole genome shotgun (WGS) entry which is preliminary data.</text>
</comment>
<proteinExistence type="predicted"/>
<evidence type="ECO:0000313" key="2">
    <source>
        <dbReference type="Proteomes" id="UP000186922"/>
    </source>
</evidence>
<evidence type="ECO:0000313" key="1">
    <source>
        <dbReference type="EMBL" id="GAV01546.1"/>
    </source>
</evidence>
<reference evidence="1 2" key="1">
    <citation type="journal article" date="2016" name="Nat. Commun.">
        <title>Extremotolerant tardigrade genome and improved radiotolerance of human cultured cells by tardigrade-unique protein.</title>
        <authorList>
            <person name="Hashimoto T."/>
            <person name="Horikawa D.D."/>
            <person name="Saito Y."/>
            <person name="Kuwahara H."/>
            <person name="Kozuka-Hata H."/>
            <person name="Shin-I T."/>
            <person name="Minakuchi Y."/>
            <person name="Ohishi K."/>
            <person name="Motoyama A."/>
            <person name="Aizu T."/>
            <person name="Enomoto A."/>
            <person name="Kondo K."/>
            <person name="Tanaka S."/>
            <person name="Hara Y."/>
            <person name="Koshikawa S."/>
            <person name="Sagara H."/>
            <person name="Miura T."/>
            <person name="Yokobori S."/>
            <person name="Miyagawa K."/>
            <person name="Suzuki Y."/>
            <person name="Kubo T."/>
            <person name="Oyama M."/>
            <person name="Kohara Y."/>
            <person name="Fujiyama A."/>
            <person name="Arakawa K."/>
            <person name="Katayama T."/>
            <person name="Toyoda A."/>
            <person name="Kunieda T."/>
        </authorList>
    </citation>
    <scope>NUCLEOTIDE SEQUENCE [LARGE SCALE GENOMIC DNA]</scope>
    <source>
        <strain evidence="1 2">YOKOZUNA-1</strain>
    </source>
</reference>
<protein>
    <submittedName>
        <fullName evidence="1">Uncharacterized protein</fullName>
    </submittedName>
</protein>
<gene>
    <name evidence="1" type="primary">RvY_12242-1</name>
    <name evidence="1" type="synonym">RvY_12242.1</name>
    <name evidence="1" type="ORF">RvY_12242</name>
</gene>
<keyword evidence="2" id="KW-1185">Reference proteome</keyword>
<name>A0A1D1VL55_RAMVA</name>
<dbReference type="EMBL" id="BDGG01000007">
    <property type="protein sequence ID" value="GAV01546.1"/>
    <property type="molecule type" value="Genomic_DNA"/>
</dbReference>
<organism evidence="1 2">
    <name type="scientific">Ramazzottius varieornatus</name>
    <name type="common">Water bear</name>
    <name type="synonym">Tardigrade</name>
    <dbReference type="NCBI Taxonomy" id="947166"/>
    <lineage>
        <taxon>Eukaryota</taxon>
        <taxon>Metazoa</taxon>
        <taxon>Ecdysozoa</taxon>
        <taxon>Tardigrada</taxon>
        <taxon>Eutardigrada</taxon>
        <taxon>Parachela</taxon>
        <taxon>Hypsibioidea</taxon>
        <taxon>Ramazzottiidae</taxon>
        <taxon>Ramazzottius</taxon>
    </lineage>
</organism>